<proteinExistence type="predicted"/>
<organism evidence="2 3">
    <name type="scientific">Metamycoplasma alkalescens</name>
    <dbReference type="NCBI Taxonomy" id="45363"/>
    <lineage>
        <taxon>Bacteria</taxon>
        <taxon>Bacillati</taxon>
        <taxon>Mycoplasmatota</taxon>
        <taxon>Mycoplasmoidales</taxon>
        <taxon>Metamycoplasmataceae</taxon>
        <taxon>Metamycoplasma</taxon>
    </lineage>
</organism>
<feature type="transmembrane region" description="Helical" evidence="1">
    <location>
        <begin position="49"/>
        <end position="74"/>
    </location>
</feature>
<dbReference type="Proteomes" id="UP000259864">
    <property type="component" value="Chromosome 1"/>
</dbReference>
<dbReference type="STRING" id="1188234.MALK_5920"/>
<gene>
    <name evidence="2" type="ORF">NCTC10135_00813</name>
</gene>
<keyword evidence="1" id="KW-1133">Transmembrane helix</keyword>
<evidence type="ECO:0000313" key="3">
    <source>
        <dbReference type="Proteomes" id="UP000259864"/>
    </source>
</evidence>
<reference evidence="3" key="1">
    <citation type="submission" date="2018-06" db="EMBL/GenBank/DDBJ databases">
        <authorList>
            <consortium name="Pathogen Informatics"/>
        </authorList>
    </citation>
    <scope>NUCLEOTIDE SEQUENCE [LARGE SCALE GENOMIC DNA]</scope>
    <source>
        <strain evidence="3">NCTC10135</strain>
    </source>
</reference>
<evidence type="ECO:0000256" key="1">
    <source>
        <dbReference type="SAM" id="Phobius"/>
    </source>
</evidence>
<feature type="transmembrane region" description="Helical" evidence="1">
    <location>
        <begin position="16"/>
        <end position="37"/>
    </location>
</feature>
<accession>A0A3B0P009</accession>
<evidence type="ECO:0000313" key="2">
    <source>
        <dbReference type="EMBL" id="SYV90292.1"/>
    </source>
</evidence>
<dbReference type="KEGG" id="mala:NCTC10135_00813"/>
<dbReference type="AlphaFoldDB" id="A0A3B0P009"/>
<sequence length="91" mass="10748">MNKVDKIISNIHQRNFLTFFILTIISLFVAIFSIIGISFLNPKINRNIFIGIIILIVLTIIIVFFSIFSFFAIYKERNSLQHQKLLKIIFW</sequence>
<keyword evidence="1" id="KW-0812">Transmembrane</keyword>
<dbReference type="EMBL" id="LS991949">
    <property type="protein sequence ID" value="SYV90292.1"/>
    <property type="molecule type" value="Genomic_DNA"/>
</dbReference>
<feature type="non-terminal residue" evidence="2">
    <location>
        <position position="91"/>
    </location>
</feature>
<keyword evidence="1" id="KW-0472">Membrane</keyword>
<name>A0A3B0P009_9BACT</name>
<protein>
    <submittedName>
        <fullName evidence="2">Uncharacterized protein</fullName>
    </submittedName>
</protein>